<feature type="transmembrane region" description="Helical" evidence="2">
    <location>
        <begin position="112"/>
        <end position="134"/>
    </location>
</feature>
<accession>A0ABC8TIY3</accession>
<dbReference type="AlphaFoldDB" id="A0ABC8TIY3"/>
<proteinExistence type="predicted"/>
<dbReference type="Proteomes" id="UP001642360">
    <property type="component" value="Unassembled WGS sequence"/>
</dbReference>
<evidence type="ECO:0000313" key="3">
    <source>
        <dbReference type="EMBL" id="CAK9169414.1"/>
    </source>
</evidence>
<feature type="region of interest" description="Disordered" evidence="1">
    <location>
        <begin position="263"/>
        <end position="285"/>
    </location>
</feature>
<reference evidence="3 4" key="1">
    <citation type="submission" date="2024-02" db="EMBL/GenBank/DDBJ databases">
        <authorList>
            <person name="Vignale AGUSTIN F."/>
            <person name="Sosa J E."/>
            <person name="Modenutti C."/>
        </authorList>
    </citation>
    <scope>NUCLEOTIDE SEQUENCE [LARGE SCALE GENOMIC DNA]</scope>
</reference>
<dbReference type="PANTHER" id="PTHR34686:SF1">
    <property type="entry name" value="MATERNAL EFFECT EMBRYO ARREST 59"/>
    <property type="match status" value="1"/>
</dbReference>
<keyword evidence="2" id="KW-1133">Transmembrane helix</keyword>
<dbReference type="PANTHER" id="PTHR34686">
    <property type="entry name" value="MATERNAL EFFECT EMBRYO ARREST PROTEIN"/>
    <property type="match status" value="1"/>
</dbReference>
<organism evidence="3 4">
    <name type="scientific">Ilex paraguariensis</name>
    <name type="common">yerba mate</name>
    <dbReference type="NCBI Taxonomy" id="185542"/>
    <lineage>
        <taxon>Eukaryota</taxon>
        <taxon>Viridiplantae</taxon>
        <taxon>Streptophyta</taxon>
        <taxon>Embryophyta</taxon>
        <taxon>Tracheophyta</taxon>
        <taxon>Spermatophyta</taxon>
        <taxon>Magnoliopsida</taxon>
        <taxon>eudicotyledons</taxon>
        <taxon>Gunneridae</taxon>
        <taxon>Pentapetalae</taxon>
        <taxon>asterids</taxon>
        <taxon>campanulids</taxon>
        <taxon>Aquifoliales</taxon>
        <taxon>Aquifoliaceae</taxon>
        <taxon>Ilex</taxon>
    </lineage>
</organism>
<name>A0ABC8TIY3_9AQUA</name>
<evidence type="ECO:0000256" key="1">
    <source>
        <dbReference type="SAM" id="MobiDB-lite"/>
    </source>
</evidence>
<evidence type="ECO:0000256" key="2">
    <source>
        <dbReference type="SAM" id="Phobius"/>
    </source>
</evidence>
<comment type="caution">
    <text evidence="3">The sequence shown here is derived from an EMBL/GenBank/DDBJ whole genome shotgun (WGS) entry which is preliminary data.</text>
</comment>
<gene>
    <name evidence="3" type="ORF">ILEXP_LOCUS38858</name>
</gene>
<keyword evidence="2" id="KW-0812">Transmembrane</keyword>
<protein>
    <submittedName>
        <fullName evidence="3">Uncharacterized protein</fullName>
    </submittedName>
</protein>
<keyword evidence="4" id="KW-1185">Reference proteome</keyword>
<dbReference type="EMBL" id="CAUOFW020005281">
    <property type="protein sequence ID" value="CAK9169414.1"/>
    <property type="molecule type" value="Genomic_DNA"/>
</dbReference>
<sequence length="285" mass="31472">MFTDPNTLEQEEFVETQYYKELDSIDKQHYATGSGFIKVVSEKGEEEYALQLPGAEENINGGYRKMGREKTTKMLKIMGGEEEIVVNTLTAYKAAHDRLAFIINFFNLNVQLSVSGVVITVAIVAIVFAIIDCLKKTGSAIPMYARIATNEKMKATEQPLTSDSVAVAIPPNYPLSIDSQVQGATEERILCNIAREKPIAFSRQEIEENSPKTIPNWVLLQPEARPAMSTVVKMLEGEIEITPPPYPKFQSLEYRLGRFGLASGTTSEPSSSNHVQGTLGIESST</sequence>
<evidence type="ECO:0000313" key="4">
    <source>
        <dbReference type="Proteomes" id="UP001642360"/>
    </source>
</evidence>
<keyword evidence="2" id="KW-0472">Membrane</keyword>